<comment type="caution">
    <text evidence="3">The sequence shown here is derived from an EMBL/GenBank/DDBJ whole genome shotgun (WGS) entry which is preliminary data.</text>
</comment>
<evidence type="ECO:0000313" key="3">
    <source>
        <dbReference type="EMBL" id="NCU53257.1"/>
    </source>
</evidence>
<dbReference type="AlphaFoldDB" id="A0A966HRL7"/>
<accession>A0A966HRL7</accession>
<evidence type="ECO:0000259" key="1">
    <source>
        <dbReference type="Pfam" id="PF05292"/>
    </source>
</evidence>
<dbReference type="GO" id="GO:0050080">
    <property type="term" value="F:malonyl-CoA decarboxylase activity"/>
    <property type="evidence" value="ECO:0007669"/>
    <property type="project" value="InterPro"/>
</dbReference>
<dbReference type="EMBL" id="RGOB01000076">
    <property type="protein sequence ID" value="NCU53257.1"/>
    <property type="molecule type" value="Genomic_DNA"/>
</dbReference>
<dbReference type="GO" id="GO:0006633">
    <property type="term" value="P:fatty acid biosynthetic process"/>
    <property type="evidence" value="ECO:0007669"/>
    <property type="project" value="InterPro"/>
</dbReference>
<evidence type="ECO:0000259" key="2">
    <source>
        <dbReference type="Pfam" id="PF17408"/>
    </source>
</evidence>
<dbReference type="InterPro" id="IPR038917">
    <property type="entry name" value="Malonyl_CoA_deC"/>
</dbReference>
<organism evidence="3 4">
    <name type="scientific">Candidatus Fonsibacter lacus</name>
    <dbReference type="NCBI Taxonomy" id="2576439"/>
    <lineage>
        <taxon>Bacteria</taxon>
        <taxon>Pseudomonadati</taxon>
        <taxon>Pseudomonadota</taxon>
        <taxon>Alphaproteobacteria</taxon>
        <taxon>Candidatus Pelagibacterales</taxon>
        <taxon>Candidatus Pelagibacterales incertae sedis</taxon>
        <taxon>Candidatus Fonsibacter</taxon>
    </lineage>
</organism>
<dbReference type="Pfam" id="PF05292">
    <property type="entry name" value="MCD"/>
    <property type="match status" value="1"/>
</dbReference>
<dbReference type="InterPro" id="IPR038351">
    <property type="entry name" value="MCD_N_sf"/>
</dbReference>
<dbReference type="PANTHER" id="PTHR28641">
    <property type="match status" value="1"/>
</dbReference>
<dbReference type="Gene3D" id="1.20.140.90">
    <property type="entry name" value="Malonyl-CoA decarboxylase, oligemerization domain"/>
    <property type="match status" value="1"/>
</dbReference>
<sequence length="435" mass="50738">MLGLKKFLTFVADKGKSFFSNLFTKKKDTASHLTDLCEQLISEDGVVSGITIAREIWQLYEKSTLEEKEKFFIEIDKKFKPDYSVINRACRDFIDNSNETTLGILNQATEGRRQELIRRLNLAPNGTQYLVRMREDLIYFLNKHEKLKGLDKDFRHLFRSWFNPGFLKLTRIKKDTDPDILQKIIKNERVHEIKSIEALYRRLENDRLLFAYFHPILDKEPLIFVQVAFTKGVGKSIQAITEGGISNVDDYDAVTFYSISNANKGLQGITLGNFLIKRVVFEIQQEFPKVKNFFTISPIPGLASWFTKQPDDKIKKILKNYDYKKLMFLKEQDDITFNKDKIEQNKDALKKLVYYYLAEEKVNKKPVNGVAYFHLNNGASIYDIVINGNLSLNGYKESFGIMVNYYYELEKIVKNHEDFVNKGKISIMENLKEHV</sequence>
<gene>
    <name evidence="3" type="ORF">EBX74_03010</name>
</gene>
<name>A0A966HRL7_9PROT</name>
<reference evidence="3" key="1">
    <citation type="submission" date="2018-10" db="EMBL/GenBank/DDBJ databases">
        <title>Iterative Subtractive Binning of Freshwater Chronoseries Metagenomes Recovers Nearly Complete Genomes from over Four Hundred Novel Species.</title>
        <authorList>
            <person name="Rodriguez-R L.M."/>
            <person name="Tsementzi D."/>
            <person name="Luo C."/>
            <person name="Konstantinidis K.T."/>
        </authorList>
    </citation>
    <scope>NUCLEOTIDE SEQUENCE</scope>
    <source>
        <strain evidence="3">WB8_2A_004</strain>
    </source>
</reference>
<protein>
    <submittedName>
        <fullName evidence="3">Malonyl-CoA decarboxylase</fullName>
    </submittedName>
</protein>
<dbReference type="InterPro" id="IPR007956">
    <property type="entry name" value="Malonyl_CoA_deC_C"/>
</dbReference>
<dbReference type="InterPro" id="IPR042303">
    <property type="entry name" value="Malonyl_CoA_deC_C_sf"/>
</dbReference>
<dbReference type="Gene3D" id="3.40.630.150">
    <property type="entry name" value="Malonyl-CoA decarboxylase, catalytic domain"/>
    <property type="match status" value="1"/>
</dbReference>
<evidence type="ECO:0000313" key="4">
    <source>
        <dbReference type="Proteomes" id="UP000747791"/>
    </source>
</evidence>
<feature type="domain" description="Malonyl-CoA decarboxylase N-terminal" evidence="2">
    <location>
        <begin position="79"/>
        <end position="162"/>
    </location>
</feature>
<dbReference type="PANTHER" id="PTHR28641:SF1">
    <property type="entry name" value="MALONYL-COA DECARBOXYLASE, MITOCHONDRIAL"/>
    <property type="match status" value="1"/>
</dbReference>
<proteinExistence type="predicted"/>
<dbReference type="Pfam" id="PF17408">
    <property type="entry name" value="MCD_N"/>
    <property type="match status" value="1"/>
</dbReference>
<dbReference type="InterPro" id="IPR035372">
    <property type="entry name" value="MCD_N"/>
</dbReference>
<feature type="domain" description="Malonyl-CoA decarboxylase C-terminal" evidence="1">
    <location>
        <begin position="165"/>
        <end position="408"/>
    </location>
</feature>
<dbReference type="Proteomes" id="UP000747791">
    <property type="component" value="Unassembled WGS sequence"/>
</dbReference>